<dbReference type="Gene3D" id="3.90.120.10">
    <property type="entry name" value="DNA Methylase, subunit A, domain 2"/>
    <property type="match status" value="2"/>
</dbReference>
<keyword evidence="5" id="KW-1185">Reference proteome</keyword>
<keyword evidence="3 4" id="KW-0949">S-adenosyl-L-methionine</keyword>
<dbReference type="InterPro" id="IPR001525">
    <property type="entry name" value="C5_MeTfrase"/>
</dbReference>
<dbReference type="GO" id="GO:0008168">
    <property type="term" value="F:methyltransferase activity"/>
    <property type="evidence" value="ECO:0007669"/>
    <property type="project" value="UniProtKB-KW"/>
</dbReference>
<reference evidence="6" key="2">
    <citation type="submission" date="2019-10" db="EMBL/GenBank/DDBJ databases">
        <authorList>
            <consortium name="NCBI Genome Project"/>
        </authorList>
    </citation>
    <scope>NUCLEOTIDE SEQUENCE</scope>
    <source>
        <strain evidence="6">NI907</strain>
    </source>
</reference>
<evidence type="ECO:0008006" key="7">
    <source>
        <dbReference type="Google" id="ProtNLM"/>
    </source>
</evidence>
<dbReference type="InterPro" id="IPR029063">
    <property type="entry name" value="SAM-dependent_MTases_sf"/>
</dbReference>
<evidence type="ECO:0000313" key="5">
    <source>
        <dbReference type="Proteomes" id="UP000515153"/>
    </source>
</evidence>
<dbReference type="Proteomes" id="UP000515153">
    <property type="component" value="Unplaced"/>
</dbReference>
<dbReference type="KEGG" id="pgri:PgNI_05105"/>
<reference evidence="6" key="3">
    <citation type="submission" date="2025-08" db="UniProtKB">
        <authorList>
            <consortium name="RefSeq"/>
        </authorList>
    </citation>
    <scope>IDENTIFICATION</scope>
    <source>
        <strain evidence="6">NI907</strain>
    </source>
</reference>
<dbReference type="OrthoDB" id="414133at2759"/>
<dbReference type="InterPro" id="IPR050750">
    <property type="entry name" value="C5-MTase"/>
</dbReference>
<dbReference type="RefSeq" id="XP_030984453.1">
    <property type="nucleotide sequence ID" value="XM_031125144.1"/>
</dbReference>
<evidence type="ECO:0000256" key="3">
    <source>
        <dbReference type="ARBA" id="ARBA00022691"/>
    </source>
</evidence>
<keyword evidence="2 4" id="KW-0808">Transferase</keyword>
<evidence type="ECO:0000313" key="6">
    <source>
        <dbReference type="RefSeq" id="XP_030984453.1"/>
    </source>
</evidence>
<keyword evidence="1 4" id="KW-0489">Methyltransferase</keyword>
<dbReference type="PROSITE" id="PS51679">
    <property type="entry name" value="SAM_MT_C5"/>
    <property type="match status" value="1"/>
</dbReference>
<comment type="similarity">
    <text evidence="4">Belongs to the class I-like SAM-binding methyltransferase superfamily. C5-methyltransferase family.</text>
</comment>
<dbReference type="GO" id="GO:0032259">
    <property type="term" value="P:methylation"/>
    <property type="evidence" value="ECO:0007669"/>
    <property type="project" value="UniProtKB-KW"/>
</dbReference>
<reference evidence="6" key="1">
    <citation type="journal article" date="2019" name="Mol. Biol. Evol.">
        <title>Blast fungal genomes show frequent chromosomal changes, gene gains and losses, and effector gene turnover.</title>
        <authorList>
            <person name="Gomez Luciano L.B."/>
            <person name="Jason Tsai I."/>
            <person name="Chuma I."/>
            <person name="Tosa Y."/>
            <person name="Chen Y.H."/>
            <person name="Li J.Y."/>
            <person name="Li M.Y."/>
            <person name="Jade Lu M.Y."/>
            <person name="Nakayashiki H."/>
            <person name="Li W.H."/>
        </authorList>
    </citation>
    <scope>NUCLEOTIDE SEQUENCE</scope>
    <source>
        <strain evidence="6">NI907</strain>
    </source>
</reference>
<dbReference type="GeneID" id="41960053"/>
<sequence>MVRSSKSITSQLYISSLSKSWYRSSKVAAGRVLVRTAALPVHSVDINCLPFSNLLISRQRQNAFSFHQRVNFSSSPRTAEAENGGESPALPALSGTFTDLFCGIGSATIALSELGLKCVYAIDNNPEAARTYETNHLAGRDFVDKRDILDAVEDGLEEIPRANVLAASLPTRRADASQKEHQDNLQLVVDSFLRLVRHQRNEVVLLEFEKKKIANATRTHTLKNFCELLDQAGYWTEWEVYSAASFGLPQHREHVVVLAVRKDLIPGPFRPPPAENEPDKSLELKDFLLSYEDYLRLNNDRYYWPNGTVPETVDGLIFMRPLLQRPKRSGRDRRILLDHRDPLQPPPVPPSYNQLRVGIWGREKDEGEPSDSLRTRDRIYHQRGWGGFTTGLGYHEMSYYLTSGPDDGHGGVIPCIRQLHPREGARLMGLPDSFVLPADQLLAWALLGSAVPPQLLQWPLLSLARAHPHLFEPGRPEKQPPPDWPDAYPSHVARNYRDGVNKPRKILFMKNLRAKRETEQLYPYALIAFQTRFFGFDKRK</sequence>
<accession>A0A6P8BB79</accession>
<dbReference type="PANTHER" id="PTHR46098:SF1">
    <property type="entry name" value="TRNA (CYTOSINE(38)-C(5))-METHYLTRANSFERASE"/>
    <property type="match status" value="1"/>
</dbReference>
<name>A0A6P8BB79_PYRGI</name>
<evidence type="ECO:0000256" key="1">
    <source>
        <dbReference type="ARBA" id="ARBA00022603"/>
    </source>
</evidence>
<comment type="caution">
    <text evidence="4">Lacks conserved residue(s) required for the propagation of feature annotation.</text>
</comment>
<dbReference type="Gene3D" id="3.40.50.150">
    <property type="entry name" value="Vaccinia Virus protein VP39"/>
    <property type="match status" value="1"/>
</dbReference>
<proteinExistence type="inferred from homology"/>
<evidence type="ECO:0000256" key="4">
    <source>
        <dbReference type="PROSITE-ProRule" id="PRU01016"/>
    </source>
</evidence>
<evidence type="ECO:0000256" key="2">
    <source>
        <dbReference type="ARBA" id="ARBA00022679"/>
    </source>
</evidence>
<dbReference type="SUPFAM" id="SSF53335">
    <property type="entry name" value="S-adenosyl-L-methionine-dependent methyltransferases"/>
    <property type="match status" value="1"/>
</dbReference>
<protein>
    <recommendedName>
        <fullName evidence="7">DNA (cytosine-5-)-methyltransferase</fullName>
    </recommendedName>
</protein>
<dbReference type="Pfam" id="PF00145">
    <property type="entry name" value="DNA_methylase"/>
    <property type="match status" value="1"/>
</dbReference>
<organism evidence="5 6">
    <name type="scientific">Pyricularia grisea</name>
    <name type="common">Crabgrass-specific blast fungus</name>
    <name type="synonym">Magnaporthe grisea</name>
    <dbReference type="NCBI Taxonomy" id="148305"/>
    <lineage>
        <taxon>Eukaryota</taxon>
        <taxon>Fungi</taxon>
        <taxon>Dikarya</taxon>
        <taxon>Ascomycota</taxon>
        <taxon>Pezizomycotina</taxon>
        <taxon>Sordariomycetes</taxon>
        <taxon>Sordariomycetidae</taxon>
        <taxon>Magnaporthales</taxon>
        <taxon>Pyriculariaceae</taxon>
        <taxon>Pyricularia</taxon>
    </lineage>
</organism>
<gene>
    <name evidence="6" type="ORF">PgNI_05105</name>
</gene>
<dbReference type="PANTHER" id="PTHR46098">
    <property type="entry name" value="TRNA (CYTOSINE(38)-C(5))-METHYLTRANSFERASE"/>
    <property type="match status" value="1"/>
</dbReference>
<dbReference type="AlphaFoldDB" id="A0A6P8BB79"/>